<keyword evidence="8" id="KW-1185">Reference proteome</keyword>
<organism evidence="7 8">
    <name type="scientific">Lophiotrema nucula</name>
    <dbReference type="NCBI Taxonomy" id="690887"/>
    <lineage>
        <taxon>Eukaryota</taxon>
        <taxon>Fungi</taxon>
        <taxon>Dikarya</taxon>
        <taxon>Ascomycota</taxon>
        <taxon>Pezizomycotina</taxon>
        <taxon>Dothideomycetes</taxon>
        <taxon>Pleosporomycetidae</taxon>
        <taxon>Pleosporales</taxon>
        <taxon>Lophiotremataceae</taxon>
        <taxon>Lophiotrema</taxon>
    </lineage>
</organism>
<evidence type="ECO:0000256" key="2">
    <source>
        <dbReference type="ARBA" id="ARBA00022692"/>
    </source>
</evidence>
<sequence length="279" mass="29366">MAKCYDLNGNTLNSDYKPCSQNGDPAQCCNVADGCADNGLCVANATSENPTPYLVEGCTAQDWSPDTCLKICEYNYVGNGVQPCGGNSYCCYGFNGCDCTNSSQTFSLHALGFVVPPGGVIISSSSVTTSSSRTATSLSSNMVPSSAPTSVSMTTSSRAEASQLSDSASSQSGGGNNLGIGLGVGLGVGIPLIAAVLGLLWFLSKRQQDKGYQGYYTGQTEVYNDQRDEPNMSPMQGQSPSMTKMPHSEAPPQEMDTRGANEPYELYTREGNENPKLLH</sequence>
<feature type="region of interest" description="Disordered" evidence="5">
    <location>
        <begin position="224"/>
        <end position="279"/>
    </location>
</feature>
<dbReference type="PANTHER" id="PTHR15549">
    <property type="entry name" value="PAIRED IMMUNOGLOBULIN-LIKE TYPE 2 RECEPTOR"/>
    <property type="match status" value="1"/>
</dbReference>
<dbReference type="EMBL" id="ML977345">
    <property type="protein sequence ID" value="KAF2108899.1"/>
    <property type="molecule type" value="Genomic_DNA"/>
</dbReference>
<keyword evidence="2 6" id="KW-0812">Transmembrane</keyword>
<evidence type="ECO:0000256" key="6">
    <source>
        <dbReference type="SAM" id="Phobius"/>
    </source>
</evidence>
<feature type="transmembrane region" description="Helical" evidence="6">
    <location>
        <begin position="178"/>
        <end position="203"/>
    </location>
</feature>
<reference evidence="7" key="1">
    <citation type="journal article" date="2020" name="Stud. Mycol.">
        <title>101 Dothideomycetes genomes: a test case for predicting lifestyles and emergence of pathogens.</title>
        <authorList>
            <person name="Haridas S."/>
            <person name="Albert R."/>
            <person name="Binder M."/>
            <person name="Bloem J."/>
            <person name="Labutti K."/>
            <person name="Salamov A."/>
            <person name="Andreopoulos B."/>
            <person name="Baker S."/>
            <person name="Barry K."/>
            <person name="Bills G."/>
            <person name="Bluhm B."/>
            <person name="Cannon C."/>
            <person name="Castanera R."/>
            <person name="Culley D."/>
            <person name="Daum C."/>
            <person name="Ezra D."/>
            <person name="Gonzalez J."/>
            <person name="Henrissat B."/>
            <person name="Kuo A."/>
            <person name="Liang C."/>
            <person name="Lipzen A."/>
            <person name="Lutzoni F."/>
            <person name="Magnuson J."/>
            <person name="Mondo S."/>
            <person name="Nolan M."/>
            <person name="Ohm R."/>
            <person name="Pangilinan J."/>
            <person name="Park H.-J."/>
            <person name="Ramirez L."/>
            <person name="Alfaro M."/>
            <person name="Sun H."/>
            <person name="Tritt A."/>
            <person name="Yoshinaga Y."/>
            <person name="Zwiers L.-H."/>
            <person name="Turgeon B."/>
            <person name="Goodwin S."/>
            <person name="Spatafora J."/>
            <person name="Crous P."/>
            <person name="Grigoriev I."/>
        </authorList>
    </citation>
    <scope>NUCLEOTIDE SEQUENCE</scope>
    <source>
        <strain evidence="7">CBS 627.86</strain>
    </source>
</reference>
<evidence type="ECO:0008006" key="9">
    <source>
        <dbReference type="Google" id="ProtNLM"/>
    </source>
</evidence>
<feature type="region of interest" description="Disordered" evidence="5">
    <location>
        <begin position="134"/>
        <end position="173"/>
    </location>
</feature>
<proteinExistence type="predicted"/>
<feature type="compositionally biased region" description="Polar residues" evidence="5">
    <location>
        <begin position="233"/>
        <end position="242"/>
    </location>
</feature>
<feature type="compositionally biased region" description="Low complexity" evidence="5">
    <location>
        <begin position="161"/>
        <end position="171"/>
    </location>
</feature>
<evidence type="ECO:0000313" key="7">
    <source>
        <dbReference type="EMBL" id="KAF2108899.1"/>
    </source>
</evidence>
<keyword evidence="4 6" id="KW-0472">Membrane</keyword>
<gene>
    <name evidence="7" type="ORF">BDV96DRAFT_586858</name>
</gene>
<comment type="subcellular location">
    <subcellularLocation>
        <location evidence="1">Membrane</location>
        <topology evidence="1">Single-pass membrane protein</topology>
    </subcellularLocation>
</comment>
<dbReference type="GO" id="GO:0071944">
    <property type="term" value="C:cell periphery"/>
    <property type="evidence" value="ECO:0007669"/>
    <property type="project" value="UniProtKB-ARBA"/>
</dbReference>
<evidence type="ECO:0000256" key="1">
    <source>
        <dbReference type="ARBA" id="ARBA00004167"/>
    </source>
</evidence>
<dbReference type="GO" id="GO:0016020">
    <property type="term" value="C:membrane"/>
    <property type="evidence" value="ECO:0007669"/>
    <property type="project" value="UniProtKB-SubCell"/>
</dbReference>
<feature type="compositionally biased region" description="Polar residues" evidence="5">
    <location>
        <begin position="141"/>
        <end position="160"/>
    </location>
</feature>
<evidence type="ECO:0000256" key="4">
    <source>
        <dbReference type="ARBA" id="ARBA00023136"/>
    </source>
</evidence>
<dbReference type="Proteomes" id="UP000799770">
    <property type="component" value="Unassembled WGS sequence"/>
</dbReference>
<keyword evidence="3 6" id="KW-1133">Transmembrane helix</keyword>
<dbReference type="OrthoDB" id="5215637at2759"/>
<protein>
    <recommendedName>
        <fullName evidence="9">Mid2 domain-containing protein</fullName>
    </recommendedName>
</protein>
<dbReference type="InterPro" id="IPR051694">
    <property type="entry name" value="Immunoregulatory_rcpt-like"/>
</dbReference>
<dbReference type="AlphaFoldDB" id="A0A6A5YNQ6"/>
<dbReference type="PANTHER" id="PTHR15549:SF30">
    <property type="entry name" value="MID2 DOMAIN-CONTAINING PROTEIN"/>
    <property type="match status" value="1"/>
</dbReference>
<accession>A0A6A5YNQ6</accession>
<evidence type="ECO:0000256" key="5">
    <source>
        <dbReference type="SAM" id="MobiDB-lite"/>
    </source>
</evidence>
<evidence type="ECO:0000256" key="3">
    <source>
        <dbReference type="ARBA" id="ARBA00022989"/>
    </source>
</evidence>
<name>A0A6A5YNQ6_9PLEO</name>
<evidence type="ECO:0000313" key="8">
    <source>
        <dbReference type="Proteomes" id="UP000799770"/>
    </source>
</evidence>